<comment type="similarity">
    <text evidence="2">Belongs to the krueppel C2H2-type zinc-finger protein family.</text>
</comment>
<name>A0A2Y9S293_TRIMA</name>
<protein>
    <submittedName>
        <fullName evidence="16">Zinc finger protein 343-like isoform X2</fullName>
    </submittedName>
</protein>
<dbReference type="GO" id="GO:0000977">
    <property type="term" value="F:RNA polymerase II transcription regulatory region sequence-specific DNA binding"/>
    <property type="evidence" value="ECO:0007669"/>
    <property type="project" value="TreeGrafter"/>
</dbReference>
<feature type="domain" description="C2H2-type" evidence="13">
    <location>
        <begin position="378"/>
        <end position="405"/>
    </location>
</feature>
<feature type="domain" description="C2H2-type" evidence="13">
    <location>
        <begin position="266"/>
        <end position="293"/>
    </location>
</feature>
<dbReference type="SMART" id="SM00349">
    <property type="entry name" value="KRAB"/>
    <property type="match status" value="1"/>
</dbReference>
<feature type="domain" description="C2H2-type" evidence="13">
    <location>
        <begin position="406"/>
        <end position="433"/>
    </location>
</feature>
<feature type="domain" description="C2H2-type" evidence="13">
    <location>
        <begin position="322"/>
        <end position="349"/>
    </location>
</feature>
<feature type="domain" description="KRAB" evidence="14">
    <location>
        <begin position="60"/>
        <end position="141"/>
    </location>
</feature>
<dbReference type="InterPro" id="IPR048414">
    <property type="entry name" value="PDRM9-like_Znf-C2H2"/>
</dbReference>
<dbReference type="InterPro" id="IPR036236">
    <property type="entry name" value="Znf_C2H2_sf"/>
</dbReference>
<gene>
    <name evidence="16" type="primary">LOC101342053</name>
</gene>
<feature type="compositionally biased region" description="Polar residues" evidence="12">
    <location>
        <begin position="213"/>
        <end position="223"/>
    </location>
</feature>
<dbReference type="PROSITE" id="PS50805">
    <property type="entry name" value="KRAB"/>
    <property type="match status" value="1"/>
</dbReference>
<accession>A0A2Y9S293</accession>
<dbReference type="PANTHER" id="PTHR24381:SF395">
    <property type="entry name" value="ZINC FINGER PROTEIN 875"/>
    <property type="match status" value="1"/>
</dbReference>
<dbReference type="CDD" id="cd07765">
    <property type="entry name" value="KRAB_A-box"/>
    <property type="match status" value="1"/>
</dbReference>
<evidence type="ECO:0000256" key="4">
    <source>
        <dbReference type="ARBA" id="ARBA00022737"/>
    </source>
</evidence>
<dbReference type="Pfam" id="PF21225">
    <property type="entry name" value="zf-C2H2_5"/>
    <property type="match status" value="1"/>
</dbReference>
<feature type="domain" description="C2H2-type" evidence="13">
    <location>
        <begin position="350"/>
        <end position="377"/>
    </location>
</feature>
<organism evidence="15 16">
    <name type="scientific">Trichechus manatus latirostris</name>
    <name type="common">Florida manatee</name>
    <dbReference type="NCBI Taxonomy" id="127582"/>
    <lineage>
        <taxon>Eukaryota</taxon>
        <taxon>Metazoa</taxon>
        <taxon>Chordata</taxon>
        <taxon>Craniata</taxon>
        <taxon>Vertebrata</taxon>
        <taxon>Euteleostomi</taxon>
        <taxon>Mammalia</taxon>
        <taxon>Eutheria</taxon>
        <taxon>Afrotheria</taxon>
        <taxon>Sirenia</taxon>
        <taxon>Trichechidae</taxon>
        <taxon>Trichechus</taxon>
    </lineage>
</organism>
<proteinExistence type="inferred from homology"/>
<evidence type="ECO:0000256" key="9">
    <source>
        <dbReference type="ARBA" id="ARBA00023163"/>
    </source>
</evidence>
<evidence type="ECO:0000256" key="12">
    <source>
        <dbReference type="SAM" id="MobiDB-lite"/>
    </source>
</evidence>
<evidence type="ECO:0000256" key="5">
    <source>
        <dbReference type="ARBA" id="ARBA00022771"/>
    </source>
</evidence>
<dbReference type="SUPFAM" id="SSF57667">
    <property type="entry name" value="beta-beta-alpha zinc fingers"/>
    <property type="match status" value="6"/>
</dbReference>
<evidence type="ECO:0000313" key="16">
    <source>
        <dbReference type="RefSeq" id="XP_023598509.1"/>
    </source>
</evidence>
<dbReference type="GO" id="GO:0005634">
    <property type="term" value="C:nucleus"/>
    <property type="evidence" value="ECO:0007669"/>
    <property type="project" value="UniProtKB-SubCell"/>
</dbReference>
<dbReference type="Gene3D" id="6.10.140.140">
    <property type="match status" value="1"/>
</dbReference>
<dbReference type="PROSITE" id="PS00028">
    <property type="entry name" value="ZINC_FINGER_C2H2_1"/>
    <property type="match status" value="10"/>
</dbReference>
<dbReference type="Gene3D" id="3.30.160.60">
    <property type="entry name" value="Classic Zinc Finger"/>
    <property type="match status" value="10"/>
</dbReference>
<evidence type="ECO:0000256" key="6">
    <source>
        <dbReference type="ARBA" id="ARBA00022833"/>
    </source>
</evidence>
<feature type="domain" description="C2H2-type" evidence="13">
    <location>
        <begin position="518"/>
        <end position="542"/>
    </location>
</feature>
<feature type="compositionally biased region" description="Basic and acidic residues" evidence="12">
    <location>
        <begin position="164"/>
        <end position="174"/>
    </location>
</feature>
<feature type="domain" description="C2H2-type" evidence="13">
    <location>
        <begin position="434"/>
        <end position="461"/>
    </location>
</feature>
<dbReference type="FunFam" id="3.30.160.60:FF:002343">
    <property type="entry name" value="Zinc finger protein 33A"/>
    <property type="match status" value="1"/>
</dbReference>
<keyword evidence="6" id="KW-0862">Zinc</keyword>
<feature type="domain" description="C2H2-type" evidence="13">
    <location>
        <begin position="462"/>
        <end position="489"/>
    </location>
</feature>
<dbReference type="FunFam" id="3.30.160.60:FF:000155">
    <property type="entry name" value="zinc finger protein 133 isoform X1"/>
    <property type="match status" value="7"/>
</dbReference>
<dbReference type="PANTHER" id="PTHR24381">
    <property type="entry name" value="ZINC FINGER PROTEIN"/>
    <property type="match status" value="1"/>
</dbReference>
<keyword evidence="10" id="KW-0539">Nucleus</keyword>
<keyword evidence="8" id="KW-0238">DNA-binding</keyword>
<sequence length="572" mass="65585">MLPDPSDRGEQDWEKTLTSKNREDVETMKKLTPKYEAKGLSSKDIDWPQEKRKPTMLEPVTFEDVTVVFTEAEWKRLSSEQKHLYKEVMLEIYRNLLSLAEPKPELHACSSCLLAVSCQRFLSQHVLPIFPGFCAEHHVHPGRSSPGHQRQPERQDSDQSYWRENTEGQEREVSRPLCGRIGERGTSRAFSSPPQRRSASPREGNTEVGVEPNSAQRVKSVQRGQGLKELETSRFGAVSSREDEPDCGVKSDFITHQRSLLQEKPYICSECGRGFHQKSLFLMHWRTHSVEQPYMCSECGQGFSQKSVFLIHQRTHSGQKPHVCKECGRGFSCKSNLIGHQRTHSGQKPHVCKECGRGFSCKSNLIGHQRTHSGQKPHVCKECGRGFSIKSNLIRHQRTHSDEKPYLCLECGRSFKQKSTLDTHQRTHTGEKPYKCLQCGRGFNWKSCLLKHQRTHSEEKPYVCKECGRGFKQKSSLLVHWRTHSGEKPYVCKECGRGFNRKPNLFRHQRTHSGEKPYVCLECGRGFNCKSSLITHQRKHSGPIGEMHQFLLSLNTPINLLGRDLYPKEIAK</sequence>
<reference evidence="16" key="1">
    <citation type="submission" date="2025-08" db="UniProtKB">
        <authorList>
            <consortium name="RefSeq"/>
        </authorList>
    </citation>
    <scope>IDENTIFICATION</scope>
</reference>
<evidence type="ECO:0000256" key="11">
    <source>
        <dbReference type="PROSITE-ProRule" id="PRU00042"/>
    </source>
</evidence>
<keyword evidence="15" id="KW-1185">Reference proteome</keyword>
<dbReference type="GeneID" id="101342053"/>
<dbReference type="InterPro" id="IPR001909">
    <property type="entry name" value="KRAB"/>
</dbReference>
<keyword evidence="7" id="KW-0805">Transcription regulation</keyword>
<comment type="subcellular location">
    <subcellularLocation>
        <location evidence="1">Nucleus</location>
    </subcellularLocation>
</comment>
<evidence type="ECO:0000256" key="2">
    <source>
        <dbReference type="ARBA" id="ARBA00006991"/>
    </source>
</evidence>
<evidence type="ECO:0000256" key="7">
    <source>
        <dbReference type="ARBA" id="ARBA00023015"/>
    </source>
</evidence>
<evidence type="ECO:0000313" key="15">
    <source>
        <dbReference type="Proteomes" id="UP000248480"/>
    </source>
</evidence>
<feature type="region of interest" description="Disordered" evidence="12">
    <location>
        <begin position="1"/>
        <end position="27"/>
    </location>
</feature>
<dbReference type="SUPFAM" id="SSF109640">
    <property type="entry name" value="KRAB domain (Kruppel-associated box)"/>
    <property type="match status" value="1"/>
</dbReference>
<dbReference type="SMART" id="SM00355">
    <property type="entry name" value="ZnF_C2H2"/>
    <property type="match status" value="10"/>
</dbReference>
<keyword evidence="4" id="KW-0677">Repeat</keyword>
<dbReference type="GO" id="GO:0000981">
    <property type="term" value="F:DNA-binding transcription factor activity, RNA polymerase II-specific"/>
    <property type="evidence" value="ECO:0007669"/>
    <property type="project" value="TreeGrafter"/>
</dbReference>
<dbReference type="InterPro" id="IPR013087">
    <property type="entry name" value="Znf_C2H2_type"/>
</dbReference>
<dbReference type="FunFam" id="3.30.160.60:FF:001664">
    <property type="entry name" value="Zinc finger protein 133"/>
    <property type="match status" value="1"/>
</dbReference>
<dbReference type="FunFam" id="3.30.160.60:FF:000006">
    <property type="entry name" value="Zinc finger protein 184 (Kruppel-like)"/>
    <property type="match status" value="1"/>
</dbReference>
<dbReference type="GO" id="GO:0008270">
    <property type="term" value="F:zinc ion binding"/>
    <property type="evidence" value="ECO:0007669"/>
    <property type="project" value="UniProtKB-KW"/>
</dbReference>
<keyword evidence="3" id="KW-0479">Metal-binding</keyword>
<dbReference type="Pfam" id="PF00096">
    <property type="entry name" value="zf-C2H2"/>
    <property type="match status" value="10"/>
</dbReference>
<evidence type="ECO:0000259" key="13">
    <source>
        <dbReference type="PROSITE" id="PS50157"/>
    </source>
</evidence>
<keyword evidence="5 11" id="KW-0863">Zinc-finger</keyword>
<dbReference type="InterPro" id="IPR036051">
    <property type="entry name" value="KRAB_dom_sf"/>
</dbReference>
<dbReference type="PROSITE" id="PS50157">
    <property type="entry name" value="ZINC_FINGER_C2H2_2"/>
    <property type="match status" value="10"/>
</dbReference>
<feature type="domain" description="C2H2-type" evidence="13">
    <location>
        <begin position="490"/>
        <end position="517"/>
    </location>
</feature>
<keyword evidence="9" id="KW-0804">Transcription</keyword>
<feature type="compositionally biased region" description="Low complexity" evidence="12">
    <location>
        <begin position="187"/>
        <end position="202"/>
    </location>
</feature>
<evidence type="ECO:0000256" key="3">
    <source>
        <dbReference type="ARBA" id="ARBA00022723"/>
    </source>
</evidence>
<feature type="domain" description="C2H2-type" evidence="13">
    <location>
        <begin position="294"/>
        <end position="321"/>
    </location>
</feature>
<evidence type="ECO:0000256" key="10">
    <source>
        <dbReference type="ARBA" id="ARBA00023242"/>
    </source>
</evidence>
<evidence type="ECO:0000256" key="8">
    <source>
        <dbReference type="ARBA" id="ARBA00023125"/>
    </source>
</evidence>
<dbReference type="RefSeq" id="XP_023598509.1">
    <property type="nucleotide sequence ID" value="XM_023742741.1"/>
</dbReference>
<evidence type="ECO:0000256" key="1">
    <source>
        <dbReference type="ARBA" id="ARBA00004123"/>
    </source>
</evidence>
<evidence type="ECO:0000259" key="14">
    <source>
        <dbReference type="PROSITE" id="PS50805"/>
    </source>
</evidence>
<dbReference type="AlphaFoldDB" id="A0A2Y9S293"/>
<dbReference type="Proteomes" id="UP000248480">
    <property type="component" value="Unplaced"/>
</dbReference>
<dbReference type="Pfam" id="PF01352">
    <property type="entry name" value="KRAB"/>
    <property type="match status" value="1"/>
</dbReference>
<feature type="region of interest" description="Disordered" evidence="12">
    <location>
        <begin position="140"/>
        <end position="247"/>
    </location>
</feature>